<dbReference type="AlphaFoldDB" id="A0A1Y1LKN2"/>
<evidence type="ECO:0000313" key="2">
    <source>
        <dbReference type="EMBL" id="JAV72136.1"/>
    </source>
</evidence>
<feature type="transmembrane region" description="Helical" evidence="1">
    <location>
        <begin position="241"/>
        <end position="262"/>
    </location>
</feature>
<feature type="transmembrane region" description="Helical" evidence="1">
    <location>
        <begin position="65"/>
        <end position="87"/>
    </location>
</feature>
<feature type="transmembrane region" description="Helical" evidence="1">
    <location>
        <begin position="107"/>
        <end position="129"/>
    </location>
</feature>
<keyword evidence="1" id="KW-1133">Transmembrane helix</keyword>
<proteinExistence type="predicted"/>
<evidence type="ECO:0008006" key="3">
    <source>
        <dbReference type="Google" id="ProtNLM"/>
    </source>
</evidence>
<accession>A0A1Y1LKN2</accession>
<feature type="transmembrane region" description="Helical" evidence="1">
    <location>
        <begin position="138"/>
        <end position="158"/>
    </location>
</feature>
<keyword evidence="1" id="KW-0472">Membrane</keyword>
<evidence type="ECO:0000256" key="1">
    <source>
        <dbReference type="SAM" id="Phobius"/>
    </source>
</evidence>
<feature type="transmembrane region" description="Helical" evidence="1">
    <location>
        <begin position="35"/>
        <end position="58"/>
    </location>
</feature>
<name>A0A1Y1LKN2_PHOPY</name>
<protein>
    <recommendedName>
        <fullName evidence="3">G-protein coupled receptors family 1 profile domain-containing protein</fullName>
    </recommendedName>
</protein>
<sequence length="312" mass="35712">MDYEDIMNYTTVDSRTEPTTSVKDSWINRIEPHEVILFTCCTAAFFADLAIIFTILCFKQLRTALNVFIVSWAILDICAVLVTPVGYRLVSILNHLNVCFLLQMGLVLHFLIIVSVFIIFISWCIIAYFSKFSKWIGVYYKITMALIWGILLIFLIILSTGCLGHKFNDNAGKGGYGTLALLLMFILTIRFLNVLRKNKEQSLEHSKLPLTLCTAFILCHAFALGSYAMSQFLWLWNPIPIIISACFVYCNSVVTFSVLFFYDKPFQLHVRKIIHCTPRGTGRSFNEGERLDQEAFSEVSFHCPTEELRTNK</sequence>
<keyword evidence="1" id="KW-0812">Transmembrane</keyword>
<organism evidence="2">
    <name type="scientific">Photinus pyralis</name>
    <name type="common">Common eastern firefly</name>
    <name type="synonym">Lampyris pyralis</name>
    <dbReference type="NCBI Taxonomy" id="7054"/>
    <lineage>
        <taxon>Eukaryota</taxon>
        <taxon>Metazoa</taxon>
        <taxon>Ecdysozoa</taxon>
        <taxon>Arthropoda</taxon>
        <taxon>Hexapoda</taxon>
        <taxon>Insecta</taxon>
        <taxon>Pterygota</taxon>
        <taxon>Neoptera</taxon>
        <taxon>Endopterygota</taxon>
        <taxon>Coleoptera</taxon>
        <taxon>Polyphaga</taxon>
        <taxon>Elateriformia</taxon>
        <taxon>Elateroidea</taxon>
        <taxon>Lampyridae</taxon>
        <taxon>Lampyrinae</taxon>
        <taxon>Photinus</taxon>
    </lineage>
</organism>
<feature type="transmembrane region" description="Helical" evidence="1">
    <location>
        <begin position="208"/>
        <end position="229"/>
    </location>
</feature>
<dbReference type="Gene3D" id="1.20.1070.10">
    <property type="entry name" value="Rhodopsin 7-helix transmembrane proteins"/>
    <property type="match status" value="1"/>
</dbReference>
<dbReference type="SUPFAM" id="SSF81321">
    <property type="entry name" value="Family A G protein-coupled receptor-like"/>
    <property type="match status" value="1"/>
</dbReference>
<dbReference type="EMBL" id="GEZM01057699">
    <property type="protein sequence ID" value="JAV72136.1"/>
    <property type="molecule type" value="Transcribed_RNA"/>
</dbReference>
<reference evidence="2" key="1">
    <citation type="journal article" date="2016" name="Sci. Rep.">
        <title>Molecular characterization of firefly nuptial gifts: a multi-omics approach sheds light on postcopulatory sexual selection.</title>
        <authorList>
            <person name="Al-Wathiqui N."/>
            <person name="Fallon T.R."/>
            <person name="South A."/>
            <person name="Weng J.K."/>
            <person name="Lewis S.M."/>
        </authorList>
    </citation>
    <scope>NUCLEOTIDE SEQUENCE</scope>
</reference>
<feature type="transmembrane region" description="Helical" evidence="1">
    <location>
        <begin position="178"/>
        <end position="196"/>
    </location>
</feature>